<protein>
    <submittedName>
        <fullName evidence="2">Putative counterpart of the neighbouring HipA-like protein</fullName>
    </submittedName>
</protein>
<dbReference type="InterPro" id="IPR001387">
    <property type="entry name" value="Cro/C1-type_HTH"/>
</dbReference>
<dbReference type="GO" id="GO:0003677">
    <property type="term" value="F:DNA binding"/>
    <property type="evidence" value="ECO:0007669"/>
    <property type="project" value="InterPro"/>
</dbReference>
<dbReference type="EMBL" id="CBSW010000190">
    <property type="protein sequence ID" value="CDG97634.1"/>
    <property type="molecule type" value="Genomic_DNA"/>
</dbReference>
<evidence type="ECO:0000313" key="3">
    <source>
        <dbReference type="Proteomes" id="UP000028511"/>
    </source>
</evidence>
<feature type="domain" description="HTH cro/C1-type" evidence="1">
    <location>
        <begin position="18"/>
        <end position="70"/>
    </location>
</feature>
<dbReference type="AlphaFoldDB" id="A0A077NFN4"/>
<dbReference type="Proteomes" id="UP000028511">
    <property type="component" value="Unassembled WGS sequence"/>
</dbReference>
<dbReference type="PROSITE" id="PS50943">
    <property type="entry name" value="HTH_CROC1"/>
    <property type="match status" value="1"/>
</dbReference>
<dbReference type="Pfam" id="PF01381">
    <property type="entry name" value="HTH_3"/>
    <property type="match status" value="1"/>
</dbReference>
<name>A0A077NFN4_XENBV</name>
<dbReference type="InterPro" id="IPR010982">
    <property type="entry name" value="Lambda_DNA-bd_dom_sf"/>
</dbReference>
<evidence type="ECO:0000259" key="1">
    <source>
        <dbReference type="PROSITE" id="PS50943"/>
    </source>
</evidence>
<evidence type="ECO:0000313" key="2">
    <source>
        <dbReference type="EMBL" id="CDG97634.1"/>
    </source>
</evidence>
<dbReference type="CDD" id="cd00093">
    <property type="entry name" value="HTH_XRE"/>
    <property type="match status" value="1"/>
</dbReference>
<gene>
    <name evidence="2" type="ORF">XBP1_270174</name>
</gene>
<dbReference type="SUPFAM" id="SSF47413">
    <property type="entry name" value="lambda repressor-like DNA-binding domains"/>
    <property type="match status" value="1"/>
</dbReference>
<dbReference type="HOGENOM" id="CLU_153788_4_2_6"/>
<dbReference type="RefSeq" id="WP_038192993.1">
    <property type="nucleotide sequence ID" value="NZ_CAWLWN010000026.1"/>
</dbReference>
<reference evidence="2" key="1">
    <citation type="submission" date="2013-07" db="EMBL/GenBank/DDBJ databases">
        <title>Sub-species coevolution in mutualistic symbiosis.</title>
        <authorList>
            <person name="Murfin K."/>
            <person name="Klassen J."/>
            <person name="Lee M."/>
            <person name="Forst S."/>
            <person name="Stock P."/>
            <person name="Goodrich-Blair H."/>
        </authorList>
    </citation>
    <scope>NUCLEOTIDE SEQUENCE [LARGE SCALE GENOMIC DNA]</scope>
    <source>
        <strain evidence="2">Puntauvense</strain>
    </source>
</reference>
<dbReference type="Gene3D" id="1.10.260.40">
    <property type="entry name" value="lambda repressor-like DNA-binding domains"/>
    <property type="match status" value="1"/>
</dbReference>
<proteinExistence type="predicted"/>
<accession>A0A077NFN4</accession>
<organism evidence="2 3">
    <name type="scientific">Xenorhabdus bovienii str. puntauvense</name>
    <dbReference type="NCBI Taxonomy" id="1398201"/>
    <lineage>
        <taxon>Bacteria</taxon>
        <taxon>Pseudomonadati</taxon>
        <taxon>Pseudomonadota</taxon>
        <taxon>Gammaproteobacteria</taxon>
        <taxon>Enterobacterales</taxon>
        <taxon>Morganellaceae</taxon>
        <taxon>Xenorhabdus</taxon>
    </lineage>
</organism>
<sequence length="91" mass="10685">MLSLYTAYDVQHELRDFIKRQRKQQKITVEVLSKRSGVPYSTIRKFERTGNISLRQFLMLLEAIGELNPLHQLTKERKQEPTTIAEVLKNA</sequence>
<comment type="caution">
    <text evidence="2">The sequence shown here is derived from an EMBL/GenBank/DDBJ whole genome shotgun (WGS) entry which is preliminary data.</text>
</comment>